<dbReference type="AlphaFoldDB" id="A0A9N9P2B8"/>
<dbReference type="OrthoDB" id="2402481at2759"/>
<proteinExistence type="predicted"/>
<gene>
    <name evidence="1" type="ORF">DERYTH_LOCUS22407</name>
</gene>
<feature type="non-terminal residue" evidence="1">
    <location>
        <position position="102"/>
    </location>
</feature>
<name>A0A9N9P2B8_9GLOM</name>
<sequence length="102" mass="11247">VQVPNRATCFSVDYFPKNGSGKNTDYIQIIDFTSGGFFLFANSIPVQTTLSYEIIAFNGTVDNGQTPTNSSDNFYNGACLFVAANLIPIENDLKNDHWNIVL</sequence>
<dbReference type="EMBL" id="CAJVPY010031047">
    <property type="protein sequence ID" value="CAG8796084.1"/>
    <property type="molecule type" value="Genomic_DNA"/>
</dbReference>
<evidence type="ECO:0000313" key="2">
    <source>
        <dbReference type="Proteomes" id="UP000789405"/>
    </source>
</evidence>
<protein>
    <submittedName>
        <fullName evidence="1">16734_t:CDS:1</fullName>
    </submittedName>
</protein>
<organism evidence="1 2">
    <name type="scientific">Dentiscutata erythropus</name>
    <dbReference type="NCBI Taxonomy" id="1348616"/>
    <lineage>
        <taxon>Eukaryota</taxon>
        <taxon>Fungi</taxon>
        <taxon>Fungi incertae sedis</taxon>
        <taxon>Mucoromycota</taxon>
        <taxon>Glomeromycotina</taxon>
        <taxon>Glomeromycetes</taxon>
        <taxon>Diversisporales</taxon>
        <taxon>Gigasporaceae</taxon>
        <taxon>Dentiscutata</taxon>
    </lineage>
</organism>
<accession>A0A9N9P2B8</accession>
<reference evidence="1" key="1">
    <citation type="submission" date="2021-06" db="EMBL/GenBank/DDBJ databases">
        <authorList>
            <person name="Kallberg Y."/>
            <person name="Tangrot J."/>
            <person name="Rosling A."/>
        </authorList>
    </citation>
    <scope>NUCLEOTIDE SEQUENCE</scope>
    <source>
        <strain evidence="1">MA453B</strain>
    </source>
</reference>
<evidence type="ECO:0000313" key="1">
    <source>
        <dbReference type="EMBL" id="CAG8796084.1"/>
    </source>
</evidence>
<comment type="caution">
    <text evidence="1">The sequence shown here is derived from an EMBL/GenBank/DDBJ whole genome shotgun (WGS) entry which is preliminary data.</text>
</comment>
<feature type="non-terminal residue" evidence="1">
    <location>
        <position position="1"/>
    </location>
</feature>
<dbReference type="Proteomes" id="UP000789405">
    <property type="component" value="Unassembled WGS sequence"/>
</dbReference>
<keyword evidence="2" id="KW-1185">Reference proteome</keyword>